<evidence type="ECO:0000256" key="1">
    <source>
        <dbReference type="SAM" id="Coils"/>
    </source>
</evidence>
<name>A0A7V3ZUD4_UNCW3</name>
<keyword evidence="1" id="KW-0175">Coiled coil</keyword>
<evidence type="ECO:0000313" key="2">
    <source>
        <dbReference type="EMBL" id="HGK63367.1"/>
    </source>
</evidence>
<proteinExistence type="predicted"/>
<dbReference type="EMBL" id="DTDR01000056">
    <property type="protein sequence ID" value="HGK63367.1"/>
    <property type="molecule type" value="Genomic_DNA"/>
</dbReference>
<reference evidence="2" key="1">
    <citation type="journal article" date="2020" name="mSystems">
        <title>Genome- and Community-Level Interaction Insights into Carbon Utilization and Element Cycling Functions of Hydrothermarchaeota in Hydrothermal Sediment.</title>
        <authorList>
            <person name="Zhou Z."/>
            <person name="Liu Y."/>
            <person name="Xu W."/>
            <person name="Pan J."/>
            <person name="Luo Z.H."/>
            <person name="Li M."/>
        </authorList>
    </citation>
    <scope>NUCLEOTIDE SEQUENCE [LARGE SCALE GENOMIC DNA]</scope>
    <source>
        <strain evidence="2">SpSt-697</strain>
    </source>
</reference>
<accession>A0A7V3ZUD4</accession>
<protein>
    <submittedName>
        <fullName evidence="2">Uncharacterized protein</fullName>
    </submittedName>
</protein>
<sequence length="287" mass="33953">MKLIFILLLIFQTDTLPKKEKSYEIGEEIITGEKKVTINEMKILKISPIDPFSLIDEKFSKKDIELNDEVFCYLDSSFLPWLLLNFPYLRIPIKEKVLKENLILFLPDIQKGVKNWSLNIYSQNGKVLKKIANRGEPPKVISWDLKTDENHYLNVGEVYYGIFLVTDFLGNETKILIPPFSFDGIIYEEKDKKIILLNPKKIFAPEEKEEREKIIEEIANLIKKEMPKEIILNLYRKNERNLLEEIKILEEEISKRIPIGKERLKSFPFFQRNIFEKVDKIEVFLLK</sequence>
<feature type="coiled-coil region" evidence="1">
    <location>
        <begin position="204"/>
        <end position="252"/>
    </location>
</feature>
<gene>
    <name evidence="2" type="ORF">ENU74_02055</name>
</gene>
<dbReference type="AlphaFoldDB" id="A0A7V3ZUD4"/>
<organism evidence="2">
    <name type="scientific">candidate division WOR-3 bacterium</name>
    <dbReference type="NCBI Taxonomy" id="2052148"/>
    <lineage>
        <taxon>Bacteria</taxon>
        <taxon>Bacteria division WOR-3</taxon>
    </lineage>
</organism>
<comment type="caution">
    <text evidence="2">The sequence shown here is derived from an EMBL/GenBank/DDBJ whole genome shotgun (WGS) entry which is preliminary data.</text>
</comment>